<sequence length="70" mass="8153">MKAYVSKTVHVNRNQIGTYMGMQSTYRDVEWKLGSNPMYFPPCKVHTWDPHVIIDGQYHTRIRHPGYASG</sequence>
<reference evidence="1" key="2">
    <citation type="journal article" date="2023" name="Proc. Natl. Acad. Sci. U.S.A.">
        <title>A global phylogenomic analysis of the shiitake genus Lentinula.</title>
        <authorList>
            <person name="Sierra-Patev S."/>
            <person name="Min B."/>
            <person name="Naranjo-Ortiz M."/>
            <person name="Looney B."/>
            <person name="Konkel Z."/>
            <person name="Slot J.C."/>
            <person name="Sakamoto Y."/>
            <person name="Steenwyk J.L."/>
            <person name="Rokas A."/>
            <person name="Carro J."/>
            <person name="Camarero S."/>
            <person name="Ferreira P."/>
            <person name="Molpeceres G."/>
            <person name="Ruiz-Duenas F.J."/>
            <person name="Serrano A."/>
            <person name="Henrissat B."/>
            <person name="Drula E."/>
            <person name="Hughes K.W."/>
            <person name="Mata J.L."/>
            <person name="Ishikawa N.K."/>
            <person name="Vargas-Isla R."/>
            <person name="Ushijima S."/>
            <person name="Smith C.A."/>
            <person name="Donoghue J."/>
            <person name="Ahrendt S."/>
            <person name="Andreopoulos W."/>
            <person name="He G."/>
            <person name="LaButti K."/>
            <person name="Lipzen A."/>
            <person name="Ng V."/>
            <person name="Riley R."/>
            <person name="Sandor L."/>
            <person name="Barry K."/>
            <person name="Martinez A.T."/>
            <person name="Xiao Y."/>
            <person name="Gibbons J.G."/>
            <person name="Terashima K."/>
            <person name="Grigoriev I.V."/>
            <person name="Hibbett D."/>
        </authorList>
    </citation>
    <scope>NUCLEOTIDE SEQUENCE</scope>
    <source>
        <strain evidence="1">Sp2 HRB7682 ss15</strain>
    </source>
</reference>
<organism evidence="1 2">
    <name type="scientific">Lentinula lateritia</name>
    <dbReference type="NCBI Taxonomy" id="40482"/>
    <lineage>
        <taxon>Eukaryota</taxon>
        <taxon>Fungi</taxon>
        <taxon>Dikarya</taxon>
        <taxon>Basidiomycota</taxon>
        <taxon>Agaricomycotina</taxon>
        <taxon>Agaricomycetes</taxon>
        <taxon>Agaricomycetidae</taxon>
        <taxon>Agaricales</taxon>
        <taxon>Marasmiineae</taxon>
        <taxon>Omphalotaceae</taxon>
        <taxon>Lentinula</taxon>
    </lineage>
</organism>
<accession>A0A9W9ANH4</accession>
<proteinExistence type="predicted"/>
<dbReference type="EMBL" id="JANVFS010000009">
    <property type="protein sequence ID" value="KAJ4487117.1"/>
    <property type="molecule type" value="Genomic_DNA"/>
</dbReference>
<evidence type="ECO:0000313" key="1">
    <source>
        <dbReference type="EMBL" id="KAJ4487117.1"/>
    </source>
</evidence>
<comment type="caution">
    <text evidence="1">The sequence shown here is derived from an EMBL/GenBank/DDBJ whole genome shotgun (WGS) entry which is preliminary data.</text>
</comment>
<evidence type="ECO:0000313" key="2">
    <source>
        <dbReference type="Proteomes" id="UP001150238"/>
    </source>
</evidence>
<dbReference type="AlphaFoldDB" id="A0A9W9ANH4"/>
<gene>
    <name evidence="1" type="ORF">C8J55DRAFT_507044</name>
</gene>
<name>A0A9W9ANH4_9AGAR</name>
<protein>
    <submittedName>
        <fullName evidence="1">Uncharacterized protein</fullName>
    </submittedName>
</protein>
<reference evidence="1" key="1">
    <citation type="submission" date="2022-08" db="EMBL/GenBank/DDBJ databases">
        <authorList>
            <consortium name="DOE Joint Genome Institute"/>
            <person name="Min B."/>
            <person name="Riley R."/>
            <person name="Sierra-Patev S."/>
            <person name="Naranjo-Ortiz M."/>
            <person name="Looney B."/>
            <person name="Konkel Z."/>
            <person name="Slot J.C."/>
            <person name="Sakamoto Y."/>
            <person name="Steenwyk J.L."/>
            <person name="Rokas A."/>
            <person name="Carro J."/>
            <person name="Camarero S."/>
            <person name="Ferreira P."/>
            <person name="Molpeceres G."/>
            <person name="Ruiz-Duenas F.J."/>
            <person name="Serrano A."/>
            <person name="Henrissat B."/>
            <person name="Drula E."/>
            <person name="Hughes K.W."/>
            <person name="Mata J.L."/>
            <person name="Ishikawa N.K."/>
            <person name="Vargas-Isla R."/>
            <person name="Ushijima S."/>
            <person name="Smith C.A."/>
            <person name="Ahrendt S."/>
            <person name="Andreopoulos W."/>
            <person name="He G."/>
            <person name="Labutti K."/>
            <person name="Lipzen A."/>
            <person name="Ng V."/>
            <person name="Sandor L."/>
            <person name="Barry K."/>
            <person name="Martinez A.T."/>
            <person name="Xiao Y."/>
            <person name="Gibbons J.G."/>
            <person name="Terashima K."/>
            <person name="Hibbett D.S."/>
            <person name="Grigoriev I.V."/>
        </authorList>
    </citation>
    <scope>NUCLEOTIDE SEQUENCE</scope>
    <source>
        <strain evidence="1">Sp2 HRB7682 ss15</strain>
    </source>
</reference>
<dbReference type="Proteomes" id="UP001150238">
    <property type="component" value="Unassembled WGS sequence"/>
</dbReference>